<keyword evidence="4" id="KW-0804">Transcription</keyword>
<feature type="domain" description="Response regulatory" evidence="7">
    <location>
        <begin position="6"/>
        <end position="132"/>
    </location>
</feature>
<dbReference type="SMART" id="SM00448">
    <property type="entry name" value="REC"/>
    <property type="match status" value="1"/>
</dbReference>
<dbReference type="SUPFAM" id="SSF52172">
    <property type="entry name" value="CheY-like"/>
    <property type="match status" value="1"/>
</dbReference>
<comment type="caution">
    <text evidence="8">The sequence shown here is derived from an EMBL/GenBank/DDBJ whole genome shotgun (WGS) entry which is preliminary data.</text>
</comment>
<feature type="domain" description="HTH luxR-type" evidence="6">
    <location>
        <begin position="168"/>
        <end position="233"/>
    </location>
</feature>
<proteinExistence type="predicted"/>
<dbReference type="Proteomes" id="UP000579647">
    <property type="component" value="Unassembled WGS sequence"/>
</dbReference>
<dbReference type="Pfam" id="PF00196">
    <property type="entry name" value="GerE"/>
    <property type="match status" value="1"/>
</dbReference>
<evidence type="ECO:0000259" key="7">
    <source>
        <dbReference type="PROSITE" id="PS50110"/>
    </source>
</evidence>
<keyword evidence="1 5" id="KW-0597">Phosphoprotein</keyword>
<dbReference type="SUPFAM" id="SSF46894">
    <property type="entry name" value="C-terminal effector domain of the bipartite response regulators"/>
    <property type="match status" value="1"/>
</dbReference>
<protein>
    <submittedName>
        <fullName evidence="8">DNA-binding NarL/FixJ family response regulator</fullName>
    </submittedName>
</protein>
<dbReference type="PROSITE" id="PS50110">
    <property type="entry name" value="RESPONSE_REGULATORY"/>
    <property type="match status" value="1"/>
</dbReference>
<dbReference type="Pfam" id="PF00072">
    <property type="entry name" value="Response_reg"/>
    <property type="match status" value="1"/>
</dbReference>
<dbReference type="GO" id="GO:0006355">
    <property type="term" value="P:regulation of DNA-templated transcription"/>
    <property type="evidence" value="ECO:0007669"/>
    <property type="project" value="InterPro"/>
</dbReference>
<dbReference type="InterPro" id="IPR001789">
    <property type="entry name" value="Sig_transdc_resp-reg_receiver"/>
</dbReference>
<dbReference type="GO" id="GO:0003677">
    <property type="term" value="F:DNA binding"/>
    <property type="evidence" value="ECO:0007669"/>
    <property type="project" value="UniProtKB-KW"/>
</dbReference>
<accession>A0A840W4M6</accession>
<dbReference type="InterPro" id="IPR058245">
    <property type="entry name" value="NreC/VraR/RcsB-like_REC"/>
</dbReference>
<dbReference type="InterPro" id="IPR016032">
    <property type="entry name" value="Sig_transdc_resp-reg_C-effctor"/>
</dbReference>
<dbReference type="InterPro" id="IPR011006">
    <property type="entry name" value="CheY-like_superfamily"/>
</dbReference>
<dbReference type="EMBL" id="JACHDO010000001">
    <property type="protein sequence ID" value="MBB5491920.1"/>
    <property type="molecule type" value="Genomic_DNA"/>
</dbReference>
<keyword evidence="3 8" id="KW-0238">DNA-binding</keyword>
<dbReference type="Gene3D" id="3.40.50.2300">
    <property type="match status" value="1"/>
</dbReference>
<keyword evidence="2" id="KW-0805">Transcription regulation</keyword>
<dbReference type="SMART" id="SM00421">
    <property type="entry name" value="HTH_LUXR"/>
    <property type="match status" value="1"/>
</dbReference>
<dbReference type="GO" id="GO:0000160">
    <property type="term" value="P:phosphorelay signal transduction system"/>
    <property type="evidence" value="ECO:0007669"/>
    <property type="project" value="InterPro"/>
</dbReference>
<reference evidence="8 9" key="1">
    <citation type="submission" date="2020-08" db="EMBL/GenBank/DDBJ databases">
        <title>Sequencing the genomes of 1000 actinobacteria strains.</title>
        <authorList>
            <person name="Klenk H.-P."/>
        </authorList>
    </citation>
    <scope>NUCLEOTIDE SEQUENCE [LARGE SCALE GENOMIC DNA]</scope>
    <source>
        <strain evidence="8 9">DSM 44598</strain>
    </source>
</reference>
<evidence type="ECO:0000313" key="9">
    <source>
        <dbReference type="Proteomes" id="UP000579647"/>
    </source>
</evidence>
<dbReference type="AlphaFoldDB" id="A0A840W4M6"/>
<evidence type="ECO:0000256" key="1">
    <source>
        <dbReference type="ARBA" id="ARBA00022553"/>
    </source>
</evidence>
<evidence type="ECO:0000259" key="6">
    <source>
        <dbReference type="PROSITE" id="PS50043"/>
    </source>
</evidence>
<sequence length="237" mass="24661">MNAPVRVLLVDDDALVRAGLRLMLSGDERIEVVGEADDGAGVVAAVAEHRPDVVLMDVRMPGVDGIAATEELRSGAASKPNGAGGGTGPQVLVLTTFDADATVVRALRAGAAGYLLKHTDPARIVEAVLRAASGEPVLSPSVARALMDQVAGADPVERSAAPTRRERARARLALLSDRERDVAEAVTEGLSNAEIADRLYMSMGTVKAHVSSALTKLDLSGRIQLALLTHDAHGPED</sequence>
<dbReference type="PRINTS" id="PR00038">
    <property type="entry name" value="HTHLUXR"/>
</dbReference>
<evidence type="ECO:0000256" key="5">
    <source>
        <dbReference type="PROSITE-ProRule" id="PRU00169"/>
    </source>
</evidence>
<evidence type="ECO:0000256" key="2">
    <source>
        <dbReference type="ARBA" id="ARBA00023015"/>
    </source>
</evidence>
<dbReference type="InterPro" id="IPR000792">
    <property type="entry name" value="Tscrpt_reg_LuxR_C"/>
</dbReference>
<evidence type="ECO:0000256" key="3">
    <source>
        <dbReference type="ARBA" id="ARBA00023125"/>
    </source>
</evidence>
<dbReference type="PROSITE" id="PS50043">
    <property type="entry name" value="HTH_LUXR_2"/>
    <property type="match status" value="1"/>
</dbReference>
<dbReference type="PANTHER" id="PTHR43214">
    <property type="entry name" value="TWO-COMPONENT RESPONSE REGULATOR"/>
    <property type="match status" value="1"/>
</dbReference>
<gene>
    <name evidence="8" type="ORF">HNR07_003057</name>
</gene>
<organism evidence="8 9">
    <name type="scientific">Nocardiopsis metallicus</name>
    <dbReference type="NCBI Taxonomy" id="179819"/>
    <lineage>
        <taxon>Bacteria</taxon>
        <taxon>Bacillati</taxon>
        <taxon>Actinomycetota</taxon>
        <taxon>Actinomycetes</taxon>
        <taxon>Streptosporangiales</taxon>
        <taxon>Nocardiopsidaceae</taxon>
        <taxon>Nocardiopsis</taxon>
    </lineage>
</organism>
<dbReference type="PANTHER" id="PTHR43214:SF24">
    <property type="entry name" value="TRANSCRIPTIONAL REGULATORY PROTEIN NARL-RELATED"/>
    <property type="match status" value="1"/>
</dbReference>
<evidence type="ECO:0000256" key="4">
    <source>
        <dbReference type="ARBA" id="ARBA00023163"/>
    </source>
</evidence>
<feature type="modified residue" description="4-aspartylphosphate" evidence="5">
    <location>
        <position position="57"/>
    </location>
</feature>
<dbReference type="CDD" id="cd06170">
    <property type="entry name" value="LuxR_C_like"/>
    <property type="match status" value="1"/>
</dbReference>
<name>A0A840W4M6_9ACTN</name>
<dbReference type="PROSITE" id="PS00622">
    <property type="entry name" value="HTH_LUXR_1"/>
    <property type="match status" value="1"/>
</dbReference>
<evidence type="ECO:0000313" key="8">
    <source>
        <dbReference type="EMBL" id="MBB5491920.1"/>
    </source>
</evidence>
<dbReference type="CDD" id="cd17535">
    <property type="entry name" value="REC_NarL-like"/>
    <property type="match status" value="1"/>
</dbReference>
<keyword evidence="9" id="KW-1185">Reference proteome</keyword>
<dbReference type="InterPro" id="IPR039420">
    <property type="entry name" value="WalR-like"/>
</dbReference>